<dbReference type="GeneID" id="302995861"/>
<evidence type="ECO:0000313" key="3">
    <source>
        <dbReference type="Proteomes" id="UP000297872"/>
    </source>
</evidence>
<keyword evidence="3" id="KW-1185">Reference proteome</keyword>
<reference evidence="2 3" key="1">
    <citation type="submission" date="2019-02" db="EMBL/GenBank/DDBJ databases">
        <title>Draft Genome Sequence of the Prevotella sp. BCRC 81118, Isolated from Human Feces.</title>
        <authorList>
            <person name="Huang C.-H."/>
        </authorList>
    </citation>
    <scope>NUCLEOTIDE SEQUENCE [LARGE SCALE GENOMIC DNA]</scope>
    <source>
        <strain evidence="2 3">BCRC 81118</strain>
    </source>
</reference>
<dbReference type="OrthoDB" id="3035307at2"/>
<name>A0A4Y8VB55_9BACT</name>
<gene>
    <name evidence="2" type="ORF">EXN75_11290</name>
</gene>
<feature type="coiled-coil region" evidence="1">
    <location>
        <begin position="46"/>
        <end position="73"/>
    </location>
</feature>
<dbReference type="EMBL" id="SGVY01000031">
    <property type="protein sequence ID" value="TFH78356.1"/>
    <property type="molecule type" value="Genomic_DNA"/>
</dbReference>
<organism evidence="2 3">
    <name type="scientific">Segatella hominis</name>
    <dbReference type="NCBI Taxonomy" id="2518605"/>
    <lineage>
        <taxon>Bacteria</taxon>
        <taxon>Pseudomonadati</taxon>
        <taxon>Bacteroidota</taxon>
        <taxon>Bacteroidia</taxon>
        <taxon>Bacteroidales</taxon>
        <taxon>Prevotellaceae</taxon>
        <taxon>Segatella</taxon>
    </lineage>
</organism>
<comment type="caution">
    <text evidence="2">The sequence shown here is derived from an EMBL/GenBank/DDBJ whole genome shotgun (WGS) entry which is preliminary data.</text>
</comment>
<protein>
    <submittedName>
        <fullName evidence="2">Prevent-host-death family protein</fullName>
    </submittedName>
</protein>
<dbReference type="RefSeq" id="WP_118120551.1">
    <property type="nucleotide sequence ID" value="NZ_SGVY01000031.1"/>
</dbReference>
<dbReference type="AlphaFoldDB" id="A0A4Y8VB55"/>
<accession>A0A4Y8VB55</accession>
<evidence type="ECO:0000256" key="1">
    <source>
        <dbReference type="SAM" id="Coils"/>
    </source>
</evidence>
<sequence length="83" mass="9318">MVVISTRDFRTNQTKYLNLAKAGEHVVLKSRAGNFRIFPDDGSHSIDSSRDLMKELRNALTEVKEAIAGKRKLQSADSLLDEL</sequence>
<proteinExistence type="predicted"/>
<keyword evidence="1" id="KW-0175">Coiled coil</keyword>
<dbReference type="Proteomes" id="UP000297872">
    <property type="component" value="Unassembled WGS sequence"/>
</dbReference>
<evidence type="ECO:0000313" key="2">
    <source>
        <dbReference type="EMBL" id="TFH78356.1"/>
    </source>
</evidence>